<feature type="transmembrane region" description="Helical" evidence="2">
    <location>
        <begin position="68"/>
        <end position="93"/>
    </location>
</feature>
<evidence type="ECO:0000256" key="1">
    <source>
        <dbReference type="SAM" id="MobiDB-lite"/>
    </source>
</evidence>
<keyword evidence="2" id="KW-0812">Transmembrane</keyword>
<dbReference type="Proteomes" id="UP000054837">
    <property type="component" value="Unassembled WGS sequence"/>
</dbReference>
<keyword evidence="2" id="KW-1133">Transmembrane helix</keyword>
<name>A0A0W8I262_9MICO</name>
<feature type="compositionally biased region" description="Polar residues" evidence="1">
    <location>
        <begin position="180"/>
        <end position="195"/>
    </location>
</feature>
<sequence length="214" mass="21035">MSEDTSKVSVVPGEWSGDVAGVAATAGVVAAVVSTWIFTRAAARIELTEAAGVVEDSSWVDGSFAQRAAVLVVLLALWVASLAIIAAGVLAVIETRAVLKKPVEGRSAAEVEIHGSTVGRRSLAAETVKAASVLVEKLTRARGTVVLGVAGMVIGIAALASMVSVLSGDGGGSVVDGAGQTATPTPQDGSGQTQAPVAPGDGSTATTGTSGGDE</sequence>
<dbReference type="EMBL" id="LQBL01000031">
    <property type="protein sequence ID" value="KUG51820.1"/>
    <property type="molecule type" value="Genomic_DNA"/>
</dbReference>
<accession>A0A0W8I262</accession>
<evidence type="ECO:0000256" key="2">
    <source>
        <dbReference type="SAM" id="Phobius"/>
    </source>
</evidence>
<dbReference type="STRING" id="767452.AVL62_07690"/>
<reference evidence="3 4" key="1">
    <citation type="submission" date="2015-12" db="EMBL/GenBank/DDBJ databases">
        <title>Serinicoccus chungangenesis strain CD08_5 genome sequencing and assembly.</title>
        <authorList>
            <person name="Chander A.M."/>
            <person name="Kaur G."/>
            <person name="Nair G.R."/>
            <person name="Dhawan D.K."/>
            <person name="Kochhar R.K."/>
            <person name="Mayilraj S."/>
            <person name="Bhadada S.K."/>
        </authorList>
    </citation>
    <scope>NUCLEOTIDE SEQUENCE [LARGE SCALE GENOMIC DNA]</scope>
    <source>
        <strain evidence="3 4">CD08_5</strain>
    </source>
</reference>
<feature type="region of interest" description="Disordered" evidence="1">
    <location>
        <begin position="176"/>
        <end position="214"/>
    </location>
</feature>
<dbReference type="AlphaFoldDB" id="A0A0W8I262"/>
<organism evidence="3 4">
    <name type="scientific">Serinicoccus chungangensis</name>
    <dbReference type="NCBI Taxonomy" id="767452"/>
    <lineage>
        <taxon>Bacteria</taxon>
        <taxon>Bacillati</taxon>
        <taxon>Actinomycetota</taxon>
        <taxon>Actinomycetes</taxon>
        <taxon>Micrococcales</taxon>
        <taxon>Ornithinimicrobiaceae</taxon>
        <taxon>Serinicoccus</taxon>
    </lineage>
</organism>
<dbReference type="OrthoDB" id="9941869at2"/>
<feature type="transmembrane region" description="Helical" evidence="2">
    <location>
        <begin position="145"/>
        <end position="166"/>
    </location>
</feature>
<dbReference type="RefSeq" id="WP_058892115.1">
    <property type="nucleotide sequence ID" value="NZ_LQBL01000031.1"/>
</dbReference>
<protein>
    <submittedName>
        <fullName evidence="3">Uncharacterized protein</fullName>
    </submittedName>
</protein>
<gene>
    <name evidence="3" type="ORF">AVL62_07690</name>
</gene>
<evidence type="ECO:0000313" key="4">
    <source>
        <dbReference type="Proteomes" id="UP000054837"/>
    </source>
</evidence>
<evidence type="ECO:0000313" key="3">
    <source>
        <dbReference type="EMBL" id="KUG51820.1"/>
    </source>
</evidence>
<keyword evidence="2" id="KW-0472">Membrane</keyword>
<keyword evidence="4" id="KW-1185">Reference proteome</keyword>
<comment type="caution">
    <text evidence="3">The sequence shown here is derived from an EMBL/GenBank/DDBJ whole genome shotgun (WGS) entry which is preliminary data.</text>
</comment>
<proteinExistence type="predicted"/>